<feature type="compositionally biased region" description="Polar residues" evidence="1">
    <location>
        <begin position="105"/>
        <end position="114"/>
    </location>
</feature>
<evidence type="ECO:0000313" key="2">
    <source>
        <dbReference type="EMBL" id="KKK46940.1"/>
    </source>
</evidence>
<proteinExistence type="predicted"/>
<dbReference type="EMBL" id="LAZR01069830">
    <property type="protein sequence ID" value="KKK46940.1"/>
    <property type="molecule type" value="Genomic_DNA"/>
</dbReference>
<evidence type="ECO:0000256" key="1">
    <source>
        <dbReference type="SAM" id="MobiDB-lite"/>
    </source>
</evidence>
<reference evidence="2" key="1">
    <citation type="journal article" date="2015" name="Nature">
        <title>Complex archaea that bridge the gap between prokaryotes and eukaryotes.</title>
        <authorList>
            <person name="Spang A."/>
            <person name="Saw J.H."/>
            <person name="Jorgensen S.L."/>
            <person name="Zaremba-Niedzwiedzka K."/>
            <person name="Martijn J."/>
            <person name="Lind A.E."/>
            <person name="van Eijk R."/>
            <person name="Schleper C."/>
            <person name="Guy L."/>
            <person name="Ettema T.J."/>
        </authorList>
    </citation>
    <scope>NUCLEOTIDE SEQUENCE</scope>
</reference>
<comment type="caution">
    <text evidence="2">The sequence shown here is derived from an EMBL/GenBank/DDBJ whole genome shotgun (WGS) entry which is preliminary data.</text>
</comment>
<gene>
    <name evidence="2" type="ORF">LCGC14_3160250</name>
</gene>
<feature type="region of interest" description="Disordered" evidence="1">
    <location>
        <begin position="103"/>
        <end position="127"/>
    </location>
</feature>
<protein>
    <submittedName>
        <fullName evidence="2">Uncharacterized protein</fullName>
    </submittedName>
</protein>
<accession>A0A0F8WFK6</accession>
<name>A0A0F8WFK6_9ZZZZ</name>
<dbReference type="AlphaFoldDB" id="A0A0F8WFK6"/>
<organism evidence="2">
    <name type="scientific">marine sediment metagenome</name>
    <dbReference type="NCBI Taxonomy" id="412755"/>
    <lineage>
        <taxon>unclassified sequences</taxon>
        <taxon>metagenomes</taxon>
        <taxon>ecological metagenomes</taxon>
    </lineage>
</organism>
<sequence>MREINTELTENPYDRFTHRVYEQITIHGVEAGYDSRSRPNALFDFIADFDPTYRHALGEAISKLKEFAHQIDSLGPVNEWLENLEKAAAWIFLIHSDIERRAQLGPTQDRTGSCANPEGPRGGSQRP</sequence>